<dbReference type="PANTHER" id="PTHR30055">
    <property type="entry name" value="HTH-TYPE TRANSCRIPTIONAL REGULATOR RUTR"/>
    <property type="match status" value="1"/>
</dbReference>
<dbReference type="Pfam" id="PF00440">
    <property type="entry name" value="TetR_N"/>
    <property type="match status" value="1"/>
</dbReference>
<dbReference type="STRING" id="1329250.WOSG25_071250"/>
<keyword evidence="1 2" id="KW-0238">DNA-binding</keyword>
<name>A0A069CV86_WEIOS</name>
<dbReference type="Proteomes" id="UP000030643">
    <property type="component" value="Unassembled WGS sequence"/>
</dbReference>
<dbReference type="SUPFAM" id="SSF46689">
    <property type="entry name" value="Homeodomain-like"/>
    <property type="match status" value="1"/>
</dbReference>
<protein>
    <submittedName>
        <fullName evidence="4">Putative transcriptional regulator</fullName>
    </submittedName>
</protein>
<dbReference type="InterPro" id="IPR001647">
    <property type="entry name" value="HTH_TetR"/>
</dbReference>
<sequence length="174" mass="20048">MNREEKKALKRQEIYDTAMTMFLARGFENVTTQEIADAVDIAKKTLFQYFPSKEDIVFDDEDELLMQIIGVVKGANPWQDFLTFIRQAESVQVKAQDNFKIVAFIEQTPALQGRLLQMWENYELTIAKYLNAASPLENRLLAQQMVTILRLSFYQGVKLADILAAQRGLMDLFV</sequence>
<dbReference type="RefSeq" id="WP_145912356.1">
    <property type="nucleotide sequence ID" value="NZ_DF820490.1"/>
</dbReference>
<dbReference type="PANTHER" id="PTHR30055:SF222">
    <property type="entry name" value="REGULATORY PROTEIN"/>
    <property type="match status" value="1"/>
</dbReference>
<dbReference type="GO" id="GO:0006355">
    <property type="term" value="P:regulation of DNA-templated transcription"/>
    <property type="evidence" value="ECO:0007669"/>
    <property type="project" value="UniProtKB-ARBA"/>
</dbReference>
<dbReference type="GO" id="GO:0003677">
    <property type="term" value="F:DNA binding"/>
    <property type="evidence" value="ECO:0007669"/>
    <property type="project" value="UniProtKB-UniRule"/>
</dbReference>
<keyword evidence="5" id="KW-1185">Reference proteome</keyword>
<dbReference type="AlphaFoldDB" id="A0A069CV86"/>
<evidence type="ECO:0000256" key="1">
    <source>
        <dbReference type="ARBA" id="ARBA00023125"/>
    </source>
</evidence>
<evidence type="ECO:0000313" key="4">
    <source>
        <dbReference type="EMBL" id="GAK31148.1"/>
    </source>
</evidence>
<evidence type="ECO:0000256" key="2">
    <source>
        <dbReference type="PROSITE-ProRule" id="PRU00335"/>
    </source>
</evidence>
<dbReference type="InterPro" id="IPR050109">
    <property type="entry name" value="HTH-type_TetR-like_transc_reg"/>
</dbReference>
<dbReference type="PRINTS" id="PR00455">
    <property type="entry name" value="HTHTETR"/>
</dbReference>
<dbReference type="Gene3D" id="1.10.357.10">
    <property type="entry name" value="Tetracycline Repressor, domain 2"/>
    <property type="match status" value="1"/>
</dbReference>
<dbReference type="eggNOG" id="COG1309">
    <property type="taxonomic scope" value="Bacteria"/>
</dbReference>
<dbReference type="PROSITE" id="PS50977">
    <property type="entry name" value="HTH_TETR_2"/>
    <property type="match status" value="1"/>
</dbReference>
<dbReference type="EMBL" id="DF820490">
    <property type="protein sequence ID" value="GAK31148.1"/>
    <property type="molecule type" value="Genomic_DNA"/>
</dbReference>
<accession>A0A069CV86</accession>
<feature type="domain" description="HTH tetR-type" evidence="3">
    <location>
        <begin position="8"/>
        <end position="68"/>
    </location>
</feature>
<reference evidence="5" key="1">
    <citation type="journal article" date="2014" name="Genome Announc.">
        <title>Draft genome sequence of Weissella oryzae SG25T, isolated from fermented rice grains.</title>
        <authorList>
            <person name="Tanizawa Y."/>
            <person name="Fujisawa T."/>
            <person name="Mochizuki T."/>
            <person name="Kaminuma E."/>
            <person name="Suzuki Y."/>
            <person name="Nakamura Y."/>
            <person name="Tohno M."/>
        </authorList>
    </citation>
    <scope>NUCLEOTIDE SEQUENCE [LARGE SCALE GENOMIC DNA]</scope>
    <source>
        <strain evidence="5">DSM 25784 / JCM 18191 / LMG 30913 / SG25</strain>
    </source>
</reference>
<dbReference type="InterPro" id="IPR009057">
    <property type="entry name" value="Homeodomain-like_sf"/>
</dbReference>
<dbReference type="OrthoDB" id="113732at2"/>
<organism evidence="4 5">
    <name type="scientific">Weissella oryzae (strain DSM 25784 / JCM 18191 / LMG 30913 / SG25)</name>
    <dbReference type="NCBI Taxonomy" id="1329250"/>
    <lineage>
        <taxon>Bacteria</taxon>
        <taxon>Bacillati</taxon>
        <taxon>Bacillota</taxon>
        <taxon>Bacilli</taxon>
        <taxon>Lactobacillales</taxon>
        <taxon>Lactobacillaceae</taxon>
        <taxon>Weissella</taxon>
    </lineage>
</organism>
<evidence type="ECO:0000313" key="5">
    <source>
        <dbReference type="Proteomes" id="UP000030643"/>
    </source>
</evidence>
<proteinExistence type="predicted"/>
<evidence type="ECO:0000259" key="3">
    <source>
        <dbReference type="PROSITE" id="PS50977"/>
    </source>
</evidence>
<gene>
    <name evidence="4" type="ORF">WOSG25_071250</name>
</gene>
<feature type="DNA-binding region" description="H-T-H motif" evidence="2">
    <location>
        <begin position="31"/>
        <end position="50"/>
    </location>
</feature>